<feature type="transmembrane region" description="Helical" evidence="1">
    <location>
        <begin position="88"/>
        <end position="114"/>
    </location>
</feature>
<dbReference type="AlphaFoldDB" id="A0AAI9K4A4"/>
<evidence type="ECO:0000313" key="3">
    <source>
        <dbReference type="Proteomes" id="UP000660047"/>
    </source>
</evidence>
<dbReference type="RefSeq" id="WP_055223609.1">
    <property type="nucleotide sequence ID" value="NZ_BLYL01000015.1"/>
</dbReference>
<keyword evidence="1" id="KW-0812">Transmembrane</keyword>
<evidence type="ECO:0008006" key="4">
    <source>
        <dbReference type="Google" id="ProtNLM"/>
    </source>
</evidence>
<feature type="transmembrane region" description="Helical" evidence="1">
    <location>
        <begin position="47"/>
        <end position="67"/>
    </location>
</feature>
<sequence length="460" mass="52050">MENAEGTETTDKVRKTGKLDEKLLPPDKLVLPKASTPQNQNKLNMKILLVEILIVAVIAVIVIVMAVNGKGRNPDMKGYYYRGRWHPIGFAGIDLYGFIMLILMCIGLGVMRVIPGTIADFSTRPGKEKRGELESIRRNNYAKHLCRLIEIDKTEILDNMRDRFNPVVQIFFSEAQAECLNRSRACNHLMVRLGLGSVDISDHVVVQEAGGKREREVQLTDVANEVKIKTAVIHDLPVVLDLSRTGVIGIVSDGNKKSAFDIARNIIGQLEINETNDRIQLAFACDPGDGEWVGYDELYLADRKNGEISFAAGEADVKGLLDMLANELQKRNGTLDYFVNSENVGGYRHIVLFVDDPGLLEGHLINRYILPGEENLDFTVVVLSDDEEKFILEMDCEIIQNDDFAGIYKPRTEEWIEIKFDRVTEARLWSLDEIVRKNSERMVQDELRRISRCKESIQDR</sequence>
<organism evidence="2 3">
    <name type="scientific">Coprococcus eutactus</name>
    <dbReference type="NCBI Taxonomy" id="33043"/>
    <lineage>
        <taxon>Bacteria</taxon>
        <taxon>Bacillati</taxon>
        <taxon>Bacillota</taxon>
        <taxon>Clostridia</taxon>
        <taxon>Lachnospirales</taxon>
        <taxon>Lachnospiraceae</taxon>
        <taxon>Coprococcus</taxon>
    </lineage>
</organism>
<gene>
    <name evidence="2" type="ORF">COEU31_22740</name>
</gene>
<name>A0AAI9K4A4_9FIRM</name>
<keyword evidence="1" id="KW-0472">Membrane</keyword>
<comment type="caution">
    <text evidence="2">The sequence shown here is derived from an EMBL/GenBank/DDBJ whole genome shotgun (WGS) entry which is preliminary data.</text>
</comment>
<accession>A0AAI9K4A4</accession>
<reference evidence="2" key="1">
    <citation type="submission" date="2020-06" db="EMBL/GenBank/DDBJ databases">
        <title>Characterization of fructooligosaccharide metabolism and fructooligosaccharide-degrading enzymes in human commensal butyrate producers.</title>
        <authorList>
            <person name="Tanno H."/>
            <person name="Fujii T."/>
            <person name="Hirano K."/>
            <person name="Maeno S."/>
            <person name="Tonozuka T."/>
            <person name="Sakamoto M."/>
            <person name="Ohkuma M."/>
            <person name="Tochio T."/>
            <person name="Endo A."/>
        </authorList>
    </citation>
    <scope>NUCLEOTIDE SEQUENCE</scope>
    <source>
        <strain evidence="2">JCM 31265</strain>
    </source>
</reference>
<proteinExistence type="predicted"/>
<evidence type="ECO:0000256" key="1">
    <source>
        <dbReference type="SAM" id="Phobius"/>
    </source>
</evidence>
<evidence type="ECO:0000313" key="2">
    <source>
        <dbReference type="EMBL" id="GFO95228.1"/>
    </source>
</evidence>
<keyword evidence="1" id="KW-1133">Transmembrane helix</keyword>
<dbReference type="EMBL" id="BLYL01000015">
    <property type="protein sequence ID" value="GFO95228.1"/>
    <property type="molecule type" value="Genomic_DNA"/>
</dbReference>
<dbReference type="Proteomes" id="UP000660047">
    <property type="component" value="Unassembled WGS sequence"/>
</dbReference>
<protein>
    <recommendedName>
        <fullName evidence="4">Type VII secretion protein EssC</fullName>
    </recommendedName>
</protein>